<evidence type="ECO:0000313" key="2">
    <source>
        <dbReference type="Proteomes" id="UP000054564"/>
    </source>
</evidence>
<dbReference type="Proteomes" id="UP000054564">
    <property type="component" value="Unassembled WGS sequence"/>
</dbReference>
<dbReference type="EMBL" id="AJIL01000138">
    <property type="protein sequence ID" value="KNE93392.1"/>
    <property type="molecule type" value="Genomic_DNA"/>
</dbReference>
<comment type="caution">
    <text evidence="1">The sequence shown here is derived from an EMBL/GenBank/DDBJ whole genome shotgun (WGS) entry which is preliminary data.</text>
</comment>
<organism evidence="1 2">
    <name type="scientific">Puccinia striiformis f. sp. tritici PST-78</name>
    <dbReference type="NCBI Taxonomy" id="1165861"/>
    <lineage>
        <taxon>Eukaryota</taxon>
        <taxon>Fungi</taxon>
        <taxon>Dikarya</taxon>
        <taxon>Basidiomycota</taxon>
        <taxon>Pucciniomycotina</taxon>
        <taxon>Pucciniomycetes</taxon>
        <taxon>Pucciniales</taxon>
        <taxon>Pucciniaceae</taxon>
        <taxon>Puccinia</taxon>
    </lineage>
</organism>
<name>A0A0L0V270_9BASI</name>
<reference evidence="2" key="1">
    <citation type="submission" date="2014-03" db="EMBL/GenBank/DDBJ databases">
        <title>The Genome Sequence of Puccinia striiformis f. sp. tritici PST-78.</title>
        <authorList>
            <consortium name="The Broad Institute Genome Sequencing Platform"/>
            <person name="Cuomo C."/>
            <person name="Hulbert S."/>
            <person name="Chen X."/>
            <person name="Walker B."/>
            <person name="Young S.K."/>
            <person name="Zeng Q."/>
            <person name="Gargeya S."/>
            <person name="Fitzgerald M."/>
            <person name="Haas B."/>
            <person name="Abouelleil A."/>
            <person name="Alvarado L."/>
            <person name="Arachchi H.M."/>
            <person name="Berlin A.M."/>
            <person name="Chapman S.B."/>
            <person name="Goldberg J."/>
            <person name="Griggs A."/>
            <person name="Gujja S."/>
            <person name="Hansen M."/>
            <person name="Howarth C."/>
            <person name="Imamovic A."/>
            <person name="Larimer J."/>
            <person name="McCowan C."/>
            <person name="Montmayeur A."/>
            <person name="Murphy C."/>
            <person name="Neiman D."/>
            <person name="Pearson M."/>
            <person name="Priest M."/>
            <person name="Roberts A."/>
            <person name="Saif S."/>
            <person name="Shea T."/>
            <person name="Sisk P."/>
            <person name="Sykes S."/>
            <person name="Wortman J."/>
            <person name="Nusbaum C."/>
            <person name="Birren B."/>
        </authorList>
    </citation>
    <scope>NUCLEOTIDE SEQUENCE [LARGE SCALE GENOMIC DNA]</scope>
    <source>
        <strain evidence="2">race PST-78</strain>
    </source>
</reference>
<gene>
    <name evidence="1" type="ORF">PSTG_13214</name>
</gene>
<proteinExistence type="predicted"/>
<sequence>MIEYSRVLDNSTRNPTTRLEGRIKYLCGFLLSSIPSTISLECHGLQTTTLWFIFAIGIEYCWNVDNDTSPRKRRANSGCSSIELQNSKRIACNDQSHVNDVYNLNDHDQRSSNLKNQNPSIDNFNAADLLDRVYPPVSGESHSQR</sequence>
<accession>A0A0L0V270</accession>
<keyword evidence="2" id="KW-1185">Reference proteome</keyword>
<evidence type="ECO:0000313" key="1">
    <source>
        <dbReference type="EMBL" id="KNE93392.1"/>
    </source>
</evidence>
<dbReference type="AlphaFoldDB" id="A0A0L0V270"/>
<protein>
    <submittedName>
        <fullName evidence="1">Uncharacterized protein</fullName>
    </submittedName>
</protein>